<evidence type="ECO:0000313" key="2">
    <source>
        <dbReference type="Proteomes" id="UP001057402"/>
    </source>
</evidence>
<name>A0ACB9NZ71_9MYRT</name>
<reference evidence="2" key="1">
    <citation type="journal article" date="2023" name="Front. Plant Sci.">
        <title>Chromosomal-level genome assembly of Melastoma candidum provides insights into trichome evolution.</title>
        <authorList>
            <person name="Zhong Y."/>
            <person name="Wu W."/>
            <person name="Sun C."/>
            <person name="Zou P."/>
            <person name="Liu Y."/>
            <person name="Dai S."/>
            <person name="Zhou R."/>
        </authorList>
    </citation>
    <scope>NUCLEOTIDE SEQUENCE [LARGE SCALE GENOMIC DNA]</scope>
</reference>
<organism evidence="1 2">
    <name type="scientific">Melastoma candidum</name>
    <dbReference type="NCBI Taxonomy" id="119954"/>
    <lineage>
        <taxon>Eukaryota</taxon>
        <taxon>Viridiplantae</taxon>
        <taxon>Streptophyta</taxon>
        <taxon>Embryophyta</taxon>
        <taxon>Tracheophyta</taxon>
        <taxon>Spermatophyta</taxon>
        <taxon>Magnoliopsida</taxon>
        <taxon>eudicotyledons</taxon>
        <taxon>Gunneridae</taxon>
        <taxon>Pentapetalae</taxon>
        <taxon>rosids</taxon>
        <taxon>malvids</taxon>
        <taxon>Myrtales</taxon>
        <taxon>Melastomataceae</taxon>
        <taxon>Melastomatoideae</taxon>
        <taxon>Melastomateae</taxon>
        <taxon>Melastoma</taxon>
    </lineage>
</organism>
<accession>A0ACB9NZ71</accession>
<dbReference type="Proteomes" id="UP001057402">
    <property type="component" value="Chromosome 7"/>
</dbReference>
<proteinExistence type="predicted"/>
<keyword evidence="2" id="KW-1185">Reference proteome</keyword>
<evidence type="ECO:0000313" key="1">
    <source>
        <dbReference type="EMBL" id="KAI4341640.1"/>
    </source>
</evidence>
<protein>
    <submittedName>
        <fullName evidence="1">Uncharacterized protein</fullName>
    </submittedName>
</protein>
<comment type="caution">
    <text evidence="1">The sequence shown here is derived from an EMBL/GenBank/DDBJ whole genome shotgun (WGS) entry which is preliminary data.</text>
</comment>
<gene>
    <name evidence="1" type="ORF">MLD38_026338</name>
</gene>
<sequence>MGVLHRRGSHAILGLLVGHVPKDITEDGLRDKEAGEPLWGKRARSNNSEVGAAVINQKSRLSYGSIVSFEAAELDPRDPCSGSWTTSP</sequence>
<dbReference type="EMBL" id="CM042886">
    <property type="protein sequence ID" value="KAI4341640.1"/>
    <property type="molecule type" value="Genomic_DNA"/>
</dbReference>